<feature type="binding site" evidence="9">
    <location>
        <position position="90"/>
    </location>
    <ligand>
        <name>substrate</name>
    </ligand>
</feature>
<comment type="similarity">
    <text evidence="9">Belongs to the bacterial CoaD family.</text>
</comment>
<comment type="caution">
    <text evidence="11">The sequence shown here is derived from an EMBL/GenBank/DDBJ whole genome shotgun (WGS) entry which is preliminary data.</text>
</comment>
<keyword evidence="7 9" id="KW-0173">Coenzyme A biosynthesis</keyword>
<evidence type="ECO:0000256" key="5">
    <source>
        <dbReference type="ARBA" id="ARBA00022840"/>
    </source>
</evidence>
<dbReference type="InterPro" id="IPR014729">
    <property type="entry name" value="Rossmann-like_a/b/a_fold"/>
</dbReference>
<evidence type="ECO:0000256" key="6">
    <source>
        <dbReference type="ARBA" id="ARBA00022842"/>
    </source>
</evidence>
<dbReference type="CDD" id="cd02163">
    <property type="entry name" value="PPAT"/>
    <property type="match status" value="1"/>
</dbReference>
<keyword evidence="5 9" id="KW-0067">ATP-binding</keyword>
<name>A0ABS2PJI5_9STRE</name>
<evidence type="ECO:0000259" key="10">
    <source>
        <dbReference type="Pfam" id="PF01467"/>
    </source>
</evidence>
<dbReference type="RefSeq" id="WP_205016397.1">
    <property type="nucleotide sequence ID" value="NZ_JAFBEI010000003.1"/>
</dbReference>
<dbReference type="Proteomes" id="UP000809081">
    <property type="component" value="Unassembled WGS sequence"/>
</dbReference>
<feature type="binding site" evidence="9">
    <location>
        <begin position="126"/>
        <end position="132"/>
    </location>
    <ligand>
        <name>ATP</name>
        <dbReference type="ChEBI" id="CHEBI:30616"/>
    </ligand>
</feature>
<evidence type="ECO:0000256" key="9">
    <source>
        <dbReference type="HAMAP-Rule" id="MF_00151"/>
    </source>
</evidence>
<comment type="subcellular location">
    <subcellularLocation>
        <location evidence="9">Cytoplasm</location>
    </subcellularLocation>
</comment>
<evidence type="ECO:0000256" key="7">
    <source>
        <dbReference type="ARBA" id="ARBA00022993"/>
    </source>
</evidence>
<feature type="site" description="Transition state stabilizer" evidence="9">
    <location>
        <position position="19"/>
    </location>
</feature>
<keyword evidence="4 9" id="KW-0547">Nucleotide-binding</keyword>
<comment type="catalytic activity">
    <reaction evidence="8 9">
        <text>(R)-4'-phosphopantetheine + ATP + H(+) = 3'-dephospho-CoA + diphosphate</text>
        <dbReference type="Rhea" id="RHEA:19801"/>
        <dbReference type="ChEBI" id="CHEBI:15378"/>
        <dbReference type="ChEBI" id="CHEBI:30616"/>
        <dbReference type="ChEBI" id="CHEBI:33019"/>
        <dbReference type="ChEBI" id="CHEBI:57328"/>
        <dbReference type="ChEBI" id="CHEBI:61723"/>
        <dbReference type="EC" id="2.7.7.3"/>
    </reaction>
</comment>
<feature type="binding site" evidence="9">
    <location>
        <begin position="91"/>
        <end position="93"/>
    </location>
    <ligand>
        <name>ATP</name>
        <dbReference type="ChEBI" id="CHEBI:30616"/>
    </ligand>
</feature>
<proteinExistence type="inferred from homology"/>
<dbReference type="Pfam" id="PF01467">
    <property type="entry name" value="CTP_transf_like"/>
    <property type="match status" value="1"/>
</dbReference>
<keyword evidence="3 9" id="KW-0548">Nucleotidyltransferase</keyword>
<dbReference type="EC" id="2.7.7.3" evidence="9"/>
<keyword evidence="1 9" id="KW-0963">Cytoplasm</keyword>
<dbReference type="GO" id="GO:0004595">
    <property type="term" value="F:pantetheine-phosphate adenylyltransferase activity"/>
    <property type="evidence" value="ECO:0007669"/>
    <property type="project" value="UniProtKB-EC"/>
</dbReference>
<evidence type="ECO:0000256" key="3">
    <source>
        <dbReference type="ARBA" id="ARBA00022695"/>
    </source>
</evidence>
<feature type="binding site" evidence="9">
    <location>
        <position position="43"/>
    </location>
    <ligand>
        <name>substrate</name>
    </ligand>
</feature>
<feature type="binding site" evidence="9">
    <location>
        <position position="76"/>
    </location>
    <ligand>
        <name>substrate</name>
    </ligand>
</feature>
<dbReference type="HAMAP" id="MF_00151">
    <property type="entry name" value="PPAT_bact"/>
    <property type="match status" value="1"/>
</dbReference>
<evidence type="ECO:0000256" key="8">
    <source>
        <dbReference type="ARBA" id="ARBA00029346"/>
    </source>
</evidence>
<comment type="subunit">
    <text evidence="9">Homohexamer.</text>
</comment>
<feature type="binding site" evidence="9">
    <location>
        <begin position="11"/>
        <end position="12"/>
    </location>
    <ligand>
        <name>ATP</name>
        <dbReference type="ChEBI" id="CHEBI:30616"/>
    </ligand>
</feature>
<keyword evidence="2 9" id="KW-0808">Transferase</keyword>
<dbReference type="InterPro" id="IPR004821">
    <property type="entry name" value="Cyt_trans-like"/>
</dbReference>
<comment type="function">
    <text evidence="9">Reversibly transfers an adenylyl group from ATP to 4'-phosphopantetheine, yielding dephospho-CoA (dPCoA) and pyrophosphate.</text>
</comment>
<keyword evidence="6 9" id="KW-0460">Magnesium</keyword>
<feature type="binding site" evidence="9">
    <location>
        <position position="19"/>
    </location>
    <ligand>
        <name>ATP</name>
        <dbReference type="ChEBI" id="CHEBI:30616"/>
    </ligand>
</feature>
<dbReference type="PRINTS" id="PR01020">
    <property type="entry name" value="LPSBIOSNTHSS"/>
</dbReference>
<dbReference type="Gene3D" id="3.40.50.620">
    <property type="entry name" value="HUPs"/>
    <property type="match status" value="1"/>
</dbReference>
<accession>A0ABS2PJI5</accession>
<keyword evidence="12" id="KW-1185">Reference proteome</keyword>
<sequence length="162" mass="18276">MSDRIGLLTGSFDPVTLGHMDIISRASKLFDTLYVGIFFNREKQGFFTIDERQHILEEAVVDFQNVVVVTADNSLAVDFANQLGVTCLVRGLRNATDFDYEANLDFFNKQLAKELETIYLIASHEVQPISSSRVRELIHFGVDLEAYVPESVIKEVEKKSGK</sequence>
<feature type="binding site" evidence="9">
    <location>
        <position position="101"/>
    </location>
    <ligand>
        <name>ATP</name>
        <dbReference type="ChEBI" id="CHEBI:30616"/>
    </ligand>
</feature>
<evidence type="ECO:0000313" key="12">
    <source>
        <dbReference type="Proteomes" id="UP000809081"/>
    </source>
</evidence>
<evidence type="ECO:0000256" key="4">
    <source>
        <dbReference type="ARBA" id="ARBA00022741"/>
    </source>
</evidence>
<dbReference type="PANTHER" id="PTHR21342">
    <property type="entry name" value="PHOSPHOPANTETHEINE ADENYLYLTRANSFERASE"/>
    <property type="match status" value="1"/>
</dbReference>
<feature type="binding site" evidence="9">
    <location>
        <position position="11"/>
    </location>
    <ligand>
        <name>substrate</name>
    </ligand>
</feature>
<feature type="domain" description="Cytidyltransferase-like" evidence="10">
    <location>
        <begin position="8"/>
        <end position="136"/>
    </location>
</feature>
<dbReference type="SUPFAM" id="SSF52374">
    <property type="entry name" value="Nucleotidylyl transferase"/>
    <property type="match status" value="1"/>
</dbReference>
<organism evidence="11 12">
    <name type="scientific">Streptococcus saliviloxodontae</name>
    <dbReference type="NCBI Taxonomy" id="1349416"/>
    <lineage>
        <taxon>Bacteria</taxon>
        <taxon>Bacillati</taxon>
        <taxon>Bacillota</taxon>
        <taxon>Bacilli</taxon>
        <taxon>Lactobacillales</taxon>
        <taxon>Streptococcaceae</taxon>
        <taxon>Streptococcus</taxon>
    </lineage>
</organism>
<evidence type="ECO:0000256" key="2">
    <source>
        <dbReference type="ARBA" id="ARBA00022679"/>
    </source>
</evidence>
<dbReference type="EMBL" id="JAFBEI010000003">
    <property type="protein sequence ID" value="MBM7635447.1"/>
    <property type="molecule type" value="Genomic_DNA"/>
</dbReference>
<dbReference type="PANTHER" id="PTHR21342:SF1">
    <property type="entry name" value="PHOSPHOPANTETHEINE ADENYLYLTRANSFERASE"/>
    <property type="match status" value="1"/>
</dbReference>
<dbReference type="NCBIfam" id="TIGR00125">
    <property type="entry name" value="cyt_tran_rel"/>
    <property type="match status" value="1"/>
</dbReference>
<comment type="pathway">
    <text evidence="9">Cofactor biosynthesis; coenzyme A biosynthesis; CoA from (R)-pantothenate: step 4/5.</text>
</comment>
<protein>
    <recommendedName>
        <fullName evidence="9">Phosphopantetheine adenylyltransferase</fullName>
        <ecNumber evidence="9">2.7.7.3</ecNumber>
    </recommendedName>
    <alternativeName>
        <fullName evidence="9">Dephospho-CoA pyrophosphorylase</fullName>
    </alternativeName>
    <alternativeName>
        <fullName evidence="9">Pantetheine-phosphate adenylyltransferase</fullName>
        <shortName evidence="9">PPAT</shortName>
    </alternativeName>
</protein>
<reference evidence="11 12" key="1">
    <citation type="submission" date="2021-01" db="EMBL/GenBank/DDBJ databases">
        <title>Genomic Encyclopedia of Type Strains, Phase IV (KMG-IV): sequencing the most valuable type-strain genomes for metagenomic binning, comparative biology and taxonomic classification.</title>
        <authorList>
            <person name="Goeker M."/>
        </authorList>
    </citation>
    <scope>NUCLEOTIDE SEQUENCE [LARGE SCALE GENOMIC DNA]</scope>
    <source>
        <strain evidence="11 12">DSM 27513</strain>
    </source>
</reference>
<dbReference type="NCBIfam" id="TIGR01510">
    <property type="entry name" value="coaD_prev_kdtB"/>
    <property type="match status" value="1"/>
</dbReference>
<evidence type="ECO:0000313" key="11">
    <source>
        <dbReference type="EMBL" id="MBM7635447.1"/>
    </source>
</evidence>
<evidence type="ECO:0000256" key="1">
    <source>
        <dbReference type="ARBA" id="ARBA00022490"/>
    </source>
</evidence>
<comment type="cofactor">
    <cofactor evidence="9">
        <name>Mg(2+)</name>
        <dbReference type="ChEBI" id="CHEBI:18420"/>
    </cofactor>
</comment>
<gene>
    <name evidence="9" type="primary">coaD</name>
    <name evidence="11" type="ORF">JOC31_000239</name>
</gene>
<dbReference type="InterPro" id="IPR001980">
    <property type="entry name" value="PPAT"/>
</dbReference>